<feature type="chain" id="PRO_5007507024" description="3-keto-disaccharide hydrolase domain-containing protein" evidence="1">
    <location>
        <begin position="20"/>
        <end position="216"/>
    </location>
</feature>
<dbReference type="EMBL" id="CP011454">
    <property type="protein sequence ID" value="AMW06374.1"/>
    <property type="molecule type" value="Genomic_DNA"/>
</dbReference>
<reference evidence="2 3" key="1">
    <citation type="journal article" date="2014" name="Proc. Natl. Acad. Sci. U.S.A.">
        <title>Functional type 2 photosynthetic reaction centers found in the rare bacterial phylum Gemmatimonadetes.</title>
        <authorList>
            <person name="Zeng Y."/>
            <person name="Feng F."/>
            <person name="Medova H."/>
            <person name="Dean J."/>
            <person name="Koblizek M."/>
        </authorList>
    </citation>
    <scope>NUCLEOTIDE SEQUENCE [LARGE SCALE GENOMIC DNA]</scope>
    <source>
        <strain evidence="2 3">AP64</strain>
    </source>
</reference>
<name>A0A143BPL1_9BACT</name>
<dbReference type="RefSeq" id="WP_026848872.1">
    <property type="nucleotide sequence ID" value="NZ_CP011454.1"/>
</dbReference>
<gene>
    <name evidence="2" type="ORF">GEMMAAP_19450</name>
</gene>
<keyword evidence="3" id="KW-1185">Reference proteome</keyword>
<evidence type="ECO:0000313" key="2">
    <source>
        <dbReference type="EMBL" id="AMW06374.1"/>
    </source>
</evidence>
<keyword evidence="1" id="KW-0732">Signal</keyword>
<dbReference type="KEGG" id="gph:GEMMAAP_19450"/>
<evidence type="ECO:0008006" key="4">
    <source>
        <dbReference type="Google" id="ProtNLM"/>
    </source>
</evidence>
<reference evidence="2 3" key="2">
    <citation type="journal article" date="2016" name="Environ. Microbiol. Rep.">
        <title>Metagenomic evidence for the presence of phototrophic Gemmatimonadetes bacteria in diverse environments.</title>
        <authorList>
            <person name="Zeng Y."/>
            <person name="Baumbach J."/>
            <person name="Barbosa E.G."/>
            <person name="Azevedo V."/>
            <person name="Zhang C."/>
            <person name="Koblizek M."/>
        </authorList>
    </citation>
    <scope>NUCLEOTIDE SEQUENCE [LARGE SCALE GENOMIC DNA]</scope>
    <source>
        <strain evidence="2 3">AP64</strain>
    </source>
</reference>
<accession>A0A143BPL1</accession>
<dbReference type="Proteomes" id="UP000076404">
    <property type="component" value="Chromosome"/>
</dbReference>
<feature type="signal peptide" evidence="1">
    <location>
        <begin position="1"/>
        <end position="19"/>
    </location>
</feature>
<sequence>MVRLVLACALVLLPVSSIAAQQHLTGGNEGKRPLGWQVRYDKGEHAAHGADSMSFAQMTPGFHATTTGSAAILWHPDSAARGDYVVESTQFLFPTKGRDKEGYGVFVGGADLSGAGQRYTYFLLRNDGRFLVKQRVGAQTTTLADWTALPAIALQSGEEAAKNVLRVEATGATVRFLVNGAVAATLPRAQVQPDGVFGVRMNHAVNAHVSSVQRGR</sequence>
<proteinExistence type="predicted"/>
<dbReference type="OrthoDB" id="1524270at2"/>
<dbReference type="AlphaFoldDB" id="A0A143BPL1"/>
<protein>
    <recommendedName>
        <fullName evidence="4">3-keto-disaccharide hydrolase domain-containing protein</fullName>
    </recommendedName>
</protein>
<evidence type="ECO:0000313" key="3">
    <source>
        <dbReference type="Proteomes" id="UP000076404"/>
    </source>
</evidence>
<dbReference type="Gene3D" id="2.60.120.560">
    <property type="entry name" value="Exo-inulinase, domain 1"/>
    <property type="match status" value="1"/>
</dbReference>
<evidence type="ECO:0000256" key="1">
    <source>
        <dbReference type="SAM" id="SignalP"/>
    </source>
</evidence>
<organism evidence="2 3">
    <name type="scientific">Gemmatimonas phototrophica</name>
    <dbReference type="NCBI Taxonomy" id="1379270"/>
    <lineage>
        <taxon>Bacteria</taxon>
        <taxon>Pseudomonadati</taxon>
        <taxon>Gemmatimonadota</taxon>
        <taxon>Gemmatimonadia</taxon>
        <taxon>Gemmatimonadales</taxon>
        <taxon>Gemmatimonadaceae</taxon>
        <taxon>Gemmatimonas</taxon>
    </lineage>
</organism>
<dbReference type="eggNOG" id="ENOG503340J">
    <property type="taxonomic scope" value="Bacteria"/>
</dbReference>